<evidence type="ECO:0000256" key="1">
    <source>
        <dbReference type="SAM" id="SignalP"/>
    </source>
</evidence>
<dbReference type="KEGG" id="lsf:I8J32_001790"/>
<feature type="domain" description="SnoaL-like" evidence="2">
    <location>
        <begin position="26"/>
        <end position="146"/>
    </location>
</feature>
<reference evidence="3 4" key="1">
    <citation type="submission" date="2021-03" db="EMBL/GenBank/DDBJ databases">
        <title>Lysobacter sp. nov. isolated from soil of gangwondo yeongwol, south Korea.</title>
        <authorList>
            <person name="Kim K.R."/>
            <person name="Kim K.H."/>
            <person name="Jeon C.O."/>
        </authorList>
    </citation>
    <scope>NUCLEOTIDE SEQUENCE [LARGE SCALE GENOMIC DNA]</scope>
    <source>
        <strain evidence="3 4">R19</strain>
    </source>
</reference>
<evidence type="ECO:0000259" key="2">
    <source>
        <dbReference type="Pfam" id="PF13577"/>
    </source>
</evidence>
<evidence type="ECO:0000313" key="4">
    <source>
        <dbReference type="Proteomes" id="UP000639274"/>
    </source>
</evidence>
<keyword evidence="1" id="KW-0732">Signal</keyword>
<dbReference type="SUPFAM" id="SSF54427">
    <property type="entry name" value="NTF2-like"/>
    <property type="match status" value="1"/>
</dbReference>
<dbReference type="Gene3D" id="3.10.450.50">
    <property type="match status" value="1"/>
</dbReference>
<dbReference type="Proteomes" id="UP000639274">
    <property type="component" value="Chromosome"/>
</dbReference>
<dbReference type="AlphaFoldDB" id="A0A975ASF5"/>
<feature type="chain" id="PRO_5037146711" evidence="1">
    <location>
        <begin position="20"/>
        <end position="165"/>
    </location>
</feature>
<protein>
    <submittedName>
        <fullName evidence="3">SgcJ/EcaC family oxidoreductase</fullName>
    </submittedName>
</protein>
<name>A0A975ASF5_9GAMM</name>
<sequence length="165" mass="17872">MRILLLAAATALLPQAACPATPGDADRVALTRLAADLDAVWDAGDPAAVSALYAVDGSLRMDGRPVVQGRDAVQRYFVETMGRRPAGARHVTHVEHIDMLTPDLALVDTRVSIERDDAQGRRDVLAEFHNQTLSSRQAEGWRFRAVRAQRVANPMPASQPQGAAR</sequence>
<dbReference type="NCBIfam" id="TIGR02246">
    <property type="entry name" value="SgcJ/EcaC family oxidoreductase"/>
    <property type="match status" value="1"/>
</dbReference>
<dbReference type="Pfam" id="PF13577">
    <property type="entry name" value="SnoaL_4"/>
    <property type="match status" value="1"/>
</dbReference>
<dbReference type="InterPro" id="IPR032710">
    <property type="entry name" value="NTF2-like_dom_sf"/>
</dbReference>
<dbReference type="EMBL" id="CP071518">
    <property type="protein sequence ID" value="QSX78697.1"/>
    <property type="molecule type" value="Genomic_DNA"/>
</dbReference>
<dbReference type="InterPro" id="IPR011944">
    <property type="entry name" value="Steroid_delta5-4_isomerase"/>
</dbReference>
<keyword evidence="4" id="KW-1185">Reference proteome</keyword>
<dbReference type="InterPro" id="IPR037401">
    <property type="entry name" value="SnoaL-like"/>
</dbReference>
<dbReference type="RefSeq" id="WP_200615555.1">
    <property type="nucleotide sequence ID" value="NZ_CP071518.1"/>
</dbReference>
<organism evidence="3 4">
    <name type="scientific">Agrilutibacter solisilvae</name>
    <dbReference type="NCBI Taxonomy" id="2763317"/>
    <lineage>
        <taxon>Bacteria</taxon>
        <taxon>Pseudomonadati</taxon>
        <taxon>Pseudomonadota</taxon>
        <taxon>Gammaproteobacteria</taxon>
        <taxon>Lysobacterales</taxon>
        <taxon>Lysobacteraceae</taxon>
        <taxon>Agrilutibacter</taxon>
    </lineage>
</organism>
<accession>A0A975ASF5</accession>
<proteinExistence type="predicted"/>
<feature type="signal peptide" evidence="1">
    <location>
        <begin position="1"/>
        <end position="19"/>
    </location>
</feature>
<gene>
    <name evidence="3" type="ORF">I8J32_001790</name>
</gene>
<evidence type="ECO:0000313" key="3">
    <source>
        <dbReference type="EMBL" id="QSX78697.1"/>
    </source>
</evidence>